<dbReference type="Proteomes" id="UP000279259">
    <property type="component" value="Unassembled WGS sequence"/>
</dbReference>
<sequence length="102" mass="11080">MTNDFEDLSRRLRGKVNTINALDADKALRILVELTKIGHHRDLRGRTKAALRDADAFLGMGMGDYSAYSRLVSESEPAEGTSNANSNNAEQQSSASESHEGA</sequence>
<evidence type="ECO:0000313" key="3">
    <source>
        <dbReference type="Proteomes" id="UP000279259"/>
    </source>
</evidence>
<organism evidence="2 3">
    <name type="scientific">Saitozyma podzolica</name>
    <dbReference type="NCBI Taxonomy" id="1890683"/>
    <lineage>
        <taxon>Eukaryota</taxon>
        <taxon>Fungi</taxon>
        <taxon>Dikarya</taxon>
        <taxon>Basidiomycota</taxon>
        <taxon>Agaricomycotina</taxon>
        <taxon>Tremellomycetes</taxon>
        <taxon>Tremellales</taxon>
        <taxon>Trimorphomycetaceae</taxon>
        <taxon>Saitozyma</taxon>
    </lineage>
</organism>
<comment type="caution">
    <text evidence="2">The sequence shown here is derived from an EMBL/GenBank/DDBJ whole genome shotgun (WGS) entry which is preliminary data.</text>
</comment>
<gene>
    <name evidence="2" type="ORF">EHS25_007918</name>
</gene>
<evidence type="ECO:0000256" key="1">
    <source>
        <dbReference type="SAM" id="MobiDB-lite"/>
    </source>
</evidence>
<name>A0A427YR63_9TREE</name>
<dbReference type="EMBL" id="RSCD01000004">
    <property type="protein sequence ID" value="RSH93560.1"/>
    <property type="molecule type" value="Genomic_DNA"/>
</dbReference>
<accession>A0A427YR63</accession>
<protein>
    <submittedName>
        <fullName evidence="2">Uncharacterized protein</fullName>
    </submittedName>
</protein>
<evidence type="ECO:0000313" key="2">
    <source>
        <dbReference type="EMBL" id="RSH93560.1"/>
    </source>
</evidence>
<feature type="compositionally biased region" description="Low complexity" evidence="1">
    <location>
        <begin position="82"/>
        <end position="96"/>
    </location>
</feature>
<dbReference type="AlphaFoldDB" id="A0A427YR63"/>
<feature type="region of interest" description="Disordered" evidence="1">
    <location>
        <begin position="71"/>
        <end position="102"/>
    </location>
</feature>
<keyword evidence="3" id="KW-1185">Reference proteome</keyword>
<reference evidence="2 3" key="1">
    <citation type="submission" date="2018-11" db="EMBL/GenBank/DDBJ databases">
        <title>Genome sequence of Saitozyma podzolica DSM 27192.</title>
        <authorList>
            <person name="Aliyu H."/>
            <person name="Gorte O."/>
            <person name="Ochsenreither K."/>
        </authorList>
    </citation>
    <scope>NUCLEOTIDE SEQUENCE [LARGE SCALE GENOMIC DNA]</scope>
    <source>
        <strain evidence="2 3">DSM 27192</strain>
    </source>
</reference>
<proteinExistence type="predicted"/>